<dbReference type="OrthoDB" id="5404599at2759"/>
<dbReference type="EMBL" id="LNZH02000043">
    <property type="protein sequence ID" value="OCB92008.1"/>
    <property type="molecule type" value="Genomic_DNA"/>
</dbReference>
<dbReference type="SUPFAM" id="SSF56112">
    <property type="entry name" value="Protein kinase-like (PK-like)"/>
    <property type="match status" value="1"/>
</dbReference>
<proteinExistence type="predicted"/>
<gene>
    <name evidence="2" type="ORF">A7U60_g663</name>
</gene>
<evidence type="ECO:0000259" key="1">
    <source>
        <dbReference type="Pfam" id="PF01636"/>
    </source>
</evidence>
<comment type="caution">
    <text evidence="2">The sequence shown here is derived from an EMBL/GenBank/DDBJ whole genome shotgun (WGS) entry which is preliminary data.</text>
</comment>
<dbReference type="InterPro" id="IPR051678">
    <property type="entry name" value="AGP_Transferase"/>
</dbReference>
<evidence type="ECO:0000313" key="3">
    <source>
        <dbReference type="Proteomes" id="UP000757232"/>
    </source>
</evidence>
<evidence type="ECO:0000313" key="2">
    <source>
        <dbReference type="EMBL" id="OCB92008.1"/>
    </source>
</evidence>
<sequence>MLLRAWLLLPPRFRLFVYEFLINVGIRIYGPTTSLRTYRLPFNLYAKYGKSVLDSEANVMRFVSENTTIPVPRVVDCIEVPTGAFIVMTRLPGETLKGSISIMTADERMQFVQDLGSTLKQLHSLTAPDSRVSAFGGGSFRDWRIDHQDRLGPYNSEKEFYDKLYGYCGNEHKPRLRQLASDVHNAPHRLCLTHNDLNPHNILILNKRFSGLVD</sequence>
<dbReference type="Proteomes" id="UP000757232">
    <property type="component" value="Unassembled WGS sequence"/>
</dbReference>
<dbReference type="Gene3D" id="3.90.1200.10">
    <property type="match status" value="1"/>
</dbReference>
<dbReference type="PANTHER" id="PTHR21310:SF15">
    <property type="entry name" value="AMINOGLYCOSIDE PHOSPHOTRANSFERASE DOMAIN-CONTAINING PROTEIN"/>
    <property type="match status" value="1"/>
</dbReference>
<dbReference type="Gene3D" id="3.30.200.150">
    <property type="match status" value="1"/>
</dbReference>
<organism evidence="2 3">
    <name type="scientific">Sanghuangporus baumii</name>
    <name type="common">Phellinus baumii</name>
    <dbReference type="NCBI Taxonomy" id="108892"/>
    <lineage>
        <taxon>Eukaryota</taxon>
        <taxon>Fungi</taxon>
        <taxon>Dikarya</taxon>
        <taxon>Basidiomycota</taxon>
        <taxon>Agaricomycotina</taxon>
        <taxon>Agaricomycetes</taxon>
        <taxon>Hymenochaetales</taxon>
        <taxon>Hymenochaetaceae</taxon>
        <taxon>Sanghuangporus</taxon>
    </lineage>
</organism>
<feature type="domain" description="Aminoglycoside phosphotransferase" evidence="1">
    <location>
        <begin position="53"/>
        <end position="214"/>
    </location>
</feature>
<dbReference type="InterPro" id="IPR002575">
    <property type="entry name" value="Aminoglycoside_PTrfase"/>
</dbReference>
<name>A0A9Q5I5F8_SANBA</name>
<dbReference type="Pfam" id="PF01636">
    <property type="entry name" value="APH"/>
    <property type="match status" value="1"/>
</dbReference>
<protein>
    <recommendedName>
        <fullName evidence="1">Aminoglycoside phosphotransferase domain-containing protein</fullName>
    </recommendedName>
</protein>
<accession>A0A9Q5I5F8</accession>
<reference evidence="2" key="1">
    <citation type="submission" date="2016-06" db="EMBL/GenBank/DDBJ databases">
        <title>Draft Genome sequence of the fungus Inonotus baumii.</title>
        <authorList>
            <person name="Zhu H."/>
            <person name="Lin W."/>
        </authorList>
    </citation>
    <scope>NUCLEOTIDE SEQUENCE</scope>
    <source>
        <strain evidence="2">821</strain>
    </source>
</reference>
<keyword evidence="3" id="KW-1185">Reference proteome</keyword>
<dbReference type="PANTHER" id="PTHR21310">
    <property type="entry name" value="AMINOGLYCOSIDE PHOSPHOTRANSFERASE-RELATED-RELATED"/>
    <property type="match status" value="1"/>
</dbReference>
<dbReference type="AlphaFoldDB" id="A0A9Q5I5F8"/>
<dbReference type="InterPro" id="IPR011009">
    <property type="entry name" value="Kinase-like_dom_sf"/>
</dbReference>